<evidence type="ECO:0000313" key="3">
    <source>
        <dbReference type="Proteomes" id="UP000281547"/>
    </source>
</evidence>
<dbReference type="Proteomes" id="UP000281547">
    <property type="component" value="Unassembled WGS sequence"/>
</dbReference>
<organism evidence="2 3">
    <name type="scientific">Arsenicitalea aurantiaca</name>
    <dbReference type="NCBI Taxonomy" id="1783274"/>
    <lineage>
        <taxon>Bacteria</taxon>
        <taxon>Pseudomonadati</taxon>
        <taxon>Pseudomonadota</taxon>
        <taxon>Alphaproteobacteria</taxon>
        <taxon>Hyphomicrobiales</taxon>
        <taxon>Devosiaceae</taxon>
        <taxon>Arsenicitalea</taxon>
    </lineage>
</organism>
<name>A0A433X5M9_9HYPH</name>
<proteinExistence type="predicted"/>
<keyword evidence="1" id="KW-0732">Signal</keyword>
<gene>
    <name evidence="2" type="ORF">EMQ25_14680</name>
</gene>
<protein>
    <submittedName>
        <fullName evidence="2">Uncharacterized protein</fullName>
    </submittedName>
</protein>
<keyword evidence="3" id="KW-1185">Reference proteome</keyword>
<feature type="chain" id="PRO_5019542644" evidence="1">
    <location>
        <begin position="31"/>
        <end position="327"/>
    </location>
</feature>
<evidence type="ECO:0000313" key="2">
    <source>
        <dbReference type="EMBL" id="RUT29362.1"/>
    </source>
</evidence>
<dbReference type="AlphaFoldDB" id="A0A433X5M9"/>
<dbReference type="EMBL" id="RZNJ01000005">
    <property type="protein sequence ID" value="RUT29362.1"/>
    <property type="molecule type" value="Genomic_DNA"/>
</dbReference>
<feature type="signal peptide" evidence="1">
    <location>
        <begin position="1"/>
        <end position="30"/>
    </location>
</feature>
<accession>A0A433X5M9</accession>
<evidence type="ECO:0000256" key="1">
    <source>
        <dbReference type="SAM" id="SignalP"/>
    </source>
</evidence>
<reference evidence="2 3" key="1">
    <citation type="journal article" date="2016" name="Int. J. Syst. Evol. Microbiol.">
        <title>Arsenicitalea aurantiaca gen. nov., sp. nov., a new member of the family Hyphomicrobiaceae, isolated from high-arsenic sediment.</title>
        <authorList>
            <person name="Mu Y."/>
            <person name="Zhou L."/>
            <person name="Zeng X.C."/>
            <person name="Liu L."/>
            <person name="Pan Y."/>
            <person name="Chen X."/>
            <person name="Wang J."/>
            <person name="Li S."/>
            <person name="Li W.J."/>
            <person name="Wang Y."/>
        </authorList>
    </citation>
    <scope>NUCLEOTIDE SEQUENCE [LARGE SCALE GENOMIC DNA]</scope>
    <source>
        <strain evidence="2 3">42-50</strain>
    </source>
</reference>
<comment type="caution">
    <text evidence="2">The sequence shown here is derived from an EMBL/GenBank/DDBJ whole genome shotgun (WGS) entry which is preliminary data.</text>
</comment>
<sequence>MSKRRHIMRLTRHALLLATALALPAGLAIAQMPIEQLPGTVIQGEVGDVFGSRFLIEDETGRVLVDPARPLAEGLSLENGETLVIVGEATPDGFRATSVTRADGTELLAGAPAAQVAQAAPATPAASAAPVASGPIDEAAAIAILEGMGFSDIRLDDREDDHFEFEVRDADGRDIDIDLYFDGTIRDIDVDDDRRATSVDLSLLLPEEVQRAIAERGIVDVMEFESRRNHYKVEGYTEDGREIEIEIRNDDRVGRVSVDGPRPRVPADFNEAALRDSVEGQGYVISGALERKPRHVELVATNPEGEPVRLHVDLNGEVYKEQLRRGF</sequence>